<reference evidence="15 17" key="2">
    <citation type="submission" date="2017-02" db="EMBL/GenBank/DDBJ databases">
        <title>Draft genome of Acidibacillus ferrooxidans Huett2.</title>
        <authorList>
            <person name="Schopf S."/>
        </authorList>
    </citation>
    <scope>NUCLEOTIDE SEQUENCE [LARGE SCALE GENOMIC DNA]</scope>
    <source>
        <strain evidence="15 17">Huett2</strain>
    </source>
</reference>
<keyword evidence="17" id="KW-1185">Reference proteome</keyword>
<organism evidence="14 16">
    <name type="scientific">Ferroacidibacillus organovorans</name>
    <dbReference type="NCBI Taxonomy" id="1765683"/>
    <lineage>
        <taxon>Bacteria</taxon>
        <taxon>Bacillati</taxon>
        <taxon>Bacillota</taxon>
        <taxon>Bacilli</taxon>
        <taxon>Bacillales</taxon>
        <taxon>Alicyclobacillaceae</taxon>
        <taxon>Ferroacidibacillus</taxon>
    </lineage>
</organism>
<evidence type="ECO:0000256" key="2">
    <source>
        <dbReference type="ARBA" id="ARBA00004691"/>
    </source>
</evidence>
<reference evidence="14 16" key="1">
    <citation type="submission" date="2016-02" db="EMBL/GenBank/DDBJ databases">
        <title>Draft genome sequence of Acidibacillus ferrooxidans SLC66.</title>
        <authorList>
            <person name="Oliveira G."/>
            <person name="Nancucheo I."/>
            <person name="Dall'Agnol H."/>
            <person name="Johnson B."/>
            <person name="Oliveira R."/>
            <person name="Nunes G.L."/>
            <person name="Tzotzos G."/>
            <person name="Orellana S.C."/>
            <person name="Salim A.C."/>
            <person name="Araujo F.M."/>
        </authorList>
    </citation>
    <scope>NUCLEOTIDE SEQUENCE [LARGE SCALE GENOMIC DNA]</scope>
    <source>
        <strain evidence="14 16">SLC66</strain>
    </source>
</reference>
<evidence type="ECO:0000256" key="13">
    <source>
        <dbReference type="HAMAP-Rule" id="MF_00113"/>
    </source>
</evidence>
<dbReference type="Proteomes" id="UP000190229">
    <property type="component" value="Unassembled WGS sequence"/>
</dbReference>
<dbReference type="OrthoDB" id="9805933at2"/>
<comment type="function">
    <text evidence="13">Transfers and isomerizes the ribose moiety from AdoMet to the 7-aminomethyl group of 7-deazaguanine (preQ1-tRNA) to give epoxyqueuosine (oQ-tRNA).</text>
</comment>
<accession>A0A162TDJ2</accession>
<dbReference type="InterPro" id="IPR042119">
    <property type="entry name" value="QueA_dom2"/>
</dbReference>
<dbReference type="PANTHER" id="PTHR30307:SF0">
    <property type="entry name" value="S-ADENOSYLMETHIONINE:TRNA RIBOSYLTRANSFERASE-ISOMERASE"/>
    <property type="match status" value="1"/>
</dbReference>
<keyword evidence="7 13" id="KW-0671">Queuosine biosynthesis</keyword>
<dbReference type="Gene3D" id="3.40.1780.10">
    <property type="entry name" value="QueA-like"/>
    <property type="match status" value="1"/>
</dbReference>
<dbReference type="STRING" id="1765683.B2M26_10110"/>
<dbReference type="RefSeq" id="WP_067566396.1">
    <property type="nucleotide sequence ID" value="NZ_LSUQ01000049.1"/>
</dbReference>
<comment type="caution">
    <text evidence="14">The sequence shown here is derived from an EMBL/GenBank/DDBJ whole genome shotgun (WGS) entry which is preliminary data.</text>
</comment>
<dbReference type="Proteomes" id="UP000077421">
    <property type="component" value="Unassembled WGS sequence"/>
</dbReference>
<dbReference type="NCBIfam" id="TIGR00113">
    <property type="entry name" value="queA"/>
    <property type="match status" value="1"/>
</dbReference>
<dbReference type="HAMAP" id="MF_00113">
    <property type="entry name" value="QueA"/>
    <property type="match status" value="1"/>
</dbReference>
<evidence type="ECO:0000256" key="10">
    <source>
        <dbReference type="ARBA" id="ARBA00066503"/>
    </source>
</evidence>
<proteinExistence type="inferred from homology"/>
<keyword evidence="4 13" id="KW-0963">Cytoplasm</keyword>
<comment type="subcellular location">
    <subcellularLocation>
        <location evidence="1 13">Cytoplasm</location>
    </subcellularLocation>
</comment>
<dbReference type="InterPro" id="IPR003699">
    <property type="entry name" value="QueA"/>
</dbReference>
<dbReference type="InterPro" id="IPR042118">
    <property type="entry name" value="QueA_dom1"/>
</dbReference>
<protein>
    <recommendedName>
        <fullName evidence="11 13">S-adenosylmethionine:tRNA ribosyltransferase-isomerase</fullName>
        <ecNumber evidence="10 13">2.4.99.17</ecNumber>
    </recommendedName>
    <alternativeName>
        <fullName evidence="12 13">Queuosine biosynthesis protein QueA</fullName>
    </alternativeName>
</protein>
<dbReference type="InterPro" id="IPR036100">
    <property type="entry name" value="QueA_sf"/>
</dbReference>
<keyword evidence="5 13" id="KW-0808">Transferase</keyword>
<dbReference type="GO" id="GO:0008616">
    <property type="term" value="P:tRNA queuosine(34) biosynthetic process"/>
    <property type="evidence" value="ECO:0007669"/>
    <property type="project" value="UniProtKB-UniRule"/>
</dbReference>
<comment type="similarity">
    <text evidence="9 13">Belongs to the QueA family.</text>
</comment>
<dbReference type="Pfam" id="PF02547">
    <property type="entry name" value="Queuosine_synth"/>
    <property type="match status" value="1"/>
</dbReference>
<dbReference type="FunFam" id="3.40.1780.10:FF:000001">
    <property type="entry name" value="S-adenosylmethionine:tRNA ribosyltransferase-isomerase"/>
    <property type="match status" value="1"/>
</dbReference>
<name>A0A162TDJ2_9BACL</name>
<dbReference type="FunFam" id="2.40.10.240:FF:000002">
    <property type="entry name" value="S-adenosylmethionine:tRNA ribosyltransferase-isomerase"/>
    <property type="match status" value="1"/>
</dbReference>
<comment type="pathway">
    <text evidence="2 13">tRNA modification; tRNA-queuosine biosynthesis.</text>
</comment>
<comment type="subunit">
    <text evidence="3 13">Monomer.</text>
</comment>
<evidence type="ECO:0000256" key="12">
    <source>
        <dbReference type="ARBA" id="ARBA00076160"/>
    </source>
</evidence>
<dbReference type="PANTHER" id="PTHR30307">
    <property type="entry name" value="S-ADENOSYLMETHIONINE:TRNA RIBOSYLTRANSFERASE-ISOMERASE"/>
    <property type="match status" value="1"/>
</dbReference>
<keyword evidence="14" id="KW-0413">Isomerase</keyword>
<dbReference type="GO" id="GO:0005737">
    <property type="term" value="C:cytoplasm"/>
    <property type="evidence" value="ECO:0007669"/>
    <property type="project" value="UniProtKB-SubCell"/>
</dbReference>
<dbReference type="Gene3D" id="2.40.10.240">
    <property type="entry name" value="QueA-like"/>
    <property type="match status" value="1"/>
</dbReference>
<dbReference type="EC" id="2.4.99.17" evidence="10 13"/>
<evidence type="ECO:0000313" key="15">
    <source>
        <dbReference type="EMBL" id="OPG15939.1"/>
    </source>
</evidence>
<dbReference type="AlphaFoldDB" id="A0A162TDJ2"/>
<evidence type="ECO:0000256" key="9">
    <source>
        <dbReference type="ARBA" id="ARBA00061210"/>
    </source>
</evidence>
<dbReference type="EMBL" id="LSUQ01000049">
    <property type="protein sequence ID" value="OAG93145.1"/>
    <property type="molecule type" value="Genomic_DNA"/>
</dbReference>
<evidence type="ECO:0000256" key="4">
    <source>
        <dbReference type="ARBA" id="ARBA00022490"/>
    </source>
</evidence>
<evidence type="ECO:0000256" key="5">
    <source>
        <dbReference type="ARBA" id="ARBA00022679"/>
    </source>
</evidence>
<evidence type="ECO:0000256" key="7">
    <source>
        <dbReference type="ARBA" id="ARBA00022785"/>
    </source>
</evidence>
<dbReference type="NCBIfam" id="NF001140">
    <property type="entry name" value="PRK00147.1"/>
    <property type="match status" value="1"/>
</dbReference>
<evidence type="ECO:0000256" key="3">
    <source>
        <dbReference type="ARBA" id="ARBA00011245"/>
    </source>
</evidence>
<evidence type="ECO:0000256" key="6">
    <source>
        <dbReference type="ARBA" id="ARBA00022691"/>
    </source>
</evidence>
<keyword evidence="6 13" id="KW-0949">S-adenosyl-L-methionine</keyword>
<evidence type="ECO:0000256" key="8">
    <source>
        <dbReference type="ARBA" id="ARBA00052751"/>
    </source>
</evidence>
<evidence type="ECO:0000256" key="1">
    <source>
        <dbReference type="ARBA" id="ARBA00004496"/>
    </source>
</evidence>
<evidence type="ECO:0000313" key="16">
    <source>
        <dbReference type="Proteomes" id="UP000077421"/>
    </source>
</evidence>
<dbReference type="UniPathway" id="UPA00392"/>
<dbReference type="SUPFAM" id="SSF111337">
    <property type="entry name" value="QueA-like"/>
    <property type="match status" value="1"/>
</dbReference>
<dbReference type="GO" id="GO:0051075">
    <property type="term" value="F:S-adenosylmethionine:tRNA ribosyltransferase-isomerase activity"/>
    <property type="evidence" value="ECO:0007669"/>
    <property type="project" value="UniProtKB-EC"/>
</dbReference>
<evidence type="ECO:0000256" key="11">
    <source>
        <dbReference type="ARBA" id="ARBA00069325"/>
    </source>
</evidence>
<evidence type="ECO:0000313" key="14">
    <source>
        <dbReference type="EMBL" id="OAG93145.1"/>
    </source>
</evidence>
<dbReference type="EMBL" id="MWPS01000026">
    <property type="protein sequence ID" value="OPG15939.1"/>
    <property type="molecule type" value="Genomic_DNA"/>
</dbReference>
<evidence type="ECO:0000313" key="17">
    <source>
        <dbReference type="Proteomes" id="UP000190229"/>
    </source>
</evidence>
<comment type="catalytic activity">
    <reaction evidence="8 13">
        <text>7-aminomethyl-7-carbaguanosine(34) in tRNA + S-adenosyl-L-methionine = epoxyqueuosine(34) in tRNA + adenine + L-methionine + 2 H(+)</text>
        <dbReference type="Rhea" id="RHEA:32155"/>
        <dbReference type="Rhea" id="RHEA-COMP:10342"/>
        <dbReference type="Rhea" id="RHEA-COMP:18582"/>
        <dbReference type="ChEBI" id="CHEBI:15378"/>
        <dbReference type="ChEBI" id="CHEBI:16708"/>
        <dbReference type="ChEBI" id="CHEBI:57844"/>
        <dbReference type="ChEBI" id="CHEBI:59789"/>
        <dbReference type="ChEBI" id="CHEBI:82833"/>
        <dbReference type="ChEBI" id="CHEBI:194443"/>
        <dbReference type="EC" id="2.4.99.17"/>
    </reaction>
</comment>
<sequence>MKTEDFDYQLPAHLIAQTPLMKRSDSRLLVLDRKEQALAHARFYELGNYLRAGDLLIFNDSRVIPARLFGEKEGTGGVVEILLLRPLDNPVHFEVLAKPGRRIKTGQRIRFGDGALTGTIIGEGEDGIRHIAFDTEPRMWDTLLETLGEMPLPPYIHEHLEDRTRYQTVYAREKGSAAAPTAGLHFTEELLASLAAQGVERAFVTLHVGLGTFRPVQVEDVENHTMHAEWFRVPAETKRAIEKAKAEGRRVICVGTTSVRTIESAWRDYGTVAEDGSIQGFTDIFIHPNEPLRVTEGLITNFHLPQSTLMMLVAALIGRERLLEAYRVAVAMEYRFFSFGDAMLIL</sequence>
<gene>
    <name evidence="13" type="primary">queA</name>
    <name evidence="14" type="ORF">AYW79_12200</name>
    <name evidence="15" type="ORF">B2M26_10110</name>
</gene>